<evidence type="ECO:0000256" key="3">
    <source>
        <dbReference type="ARBA" id="ARBA00023237"/>
    </source>
</evidence>
<dbReference type="InterPro" id="IPR036942">
    <property type="entry name" value="Beta-barrel_TonB_sf"/>
</dbReference>
<dbReference type="InterPro" id="IPR000531">
    <property type="entry name" value="Beta-barrel_TonB"/>
</dbReference>
<comment type="similarity">
    <text evidence="4">Belongs to the TonB-dependent receptor family.</text>
</comment>
<proteinExistence type="inferred from homology"/>
<dbReference type="SUPFAM" id="SSF56935">
    <property type="entry name" value="Porins"/>
    <property type="match status" value="1"/>
</dbReference>
<dbReference type="InterPro" id="IPR037066">
    <property type="entry name" value="Plug_dom_sf"/>
</dbReference>
<evidence type="ECO:0000256" key="5">
    <source>
        <dbReference type="SAM" id="SignalP"/>
    </source>
</evidence>
<dbReference type="InterPro" id="IPR010104">
    <property type="entry name" value="TonB_rcpt_bac"/>
</dbReference>
<evidence type="ECO:0000313" key="9">
    <source>
        <dbReference type="Proteomes" id="UP000249082"/>
    </source>
</evidence>
<feature type="domain" description="TonB-dependent receptor plug" evidence="7">
    <location>
        <begin position="64"/>
        <end position="155"/>
    </location>
</feature>
<dbReference type="EMBL" id="QFPX01000008">
    <property type="protein sequence ID" value="PZQ54634.1"/>
    <property type="molecule type" value="Genomic_DNA"/>
</dbReference>
<dbReference type="NCBIfam" id="TIGR01782">
    <property type="entry name" value="TonB-Xanth-Caul"/>
    <property type="match status" value="1"/>
</dbReference>
<dbReference type="InterPro" id="IPR012910">
    <property type="entry name" value="Plug_dom"/>
</dbReference>
<comment type="caution">
    <text evidence="8">The sequence shown here is derived from an EMBL/GenBank/DDBJ whole genome shotgun (WGS) entry which is preliminary data.</text>
</comment>
<protein>
    <submittedName>
        <fullName evidence="8">TonB-dependent receptor</fullName>
    </submittedName>
</protein>
<feature type="signal peptide" evidence="5">
    <location>
        <begin position="1"/>
        <end position="24"/>
    </location>
</feature>
<evidence type="ECO:0000313" key="8">
    <source>
        <dbReference type="EMBL" id="PZQ54634.1"/>
    </source>
</evidence>
<feature type="domain" description="TonB-dependent receptor-like beta-barrel" evidence="6">
    <location>
        <begin position="442"/>
        <end position="907"/>
    </location>
</feature>
<dbReference type="PANTHER" id="PTHR40980">
    <property type="entry name" value="PLUG DOMAIN-CONTAINING PROTEIN"/>
    <property type="match status" value="1"/>
</dbReference>
<evidence type="ECO:0000256" key="2">
    <source>
        <dbReference type="ARBA" id="ARBA00023136"/>
    </source>
</evidence>
<keyword evidence="8" id="KW-0675">Receptor</keyword>
<keyword evidence="2 4" id="KW-0472">Membrane</keyword>
<reference evidence="8 9" key="1">
    <citation type="submission" date="2017-08" db="EMBL/GenBank/DDBJ databases">
        <title>Infants hospitalized years apart are colonized by the same room-sourced microbial strains.</title>
        <authorList>
            <person name="Brooks B."/>
            <person name="Olm M.R."/>
            <person name="Firek B.A."/>
            <person name="Baker R."/>
            <person name="Thomas B.C."/>
            <person name="Morowitz M.J."/>
            <person name="Banfield J.F."/>
        </authorList>
    </citation>
    <scope>NUCLEOTIDE SEQUENCE [LARGE SCALE GENOMIC DNA]</scope>
    <source>
        <strain evidence="8">S2_005_002_R2_33</strain>
    </source>
</reference>
<dbReference type="Gene3D" id="2.40.170.20">
    <property type="entry name" value="TonB-dependent receptor, beta-barrel domain"/>
    <property type="match status" value="1"/>
</dbReference>
<dbReference type="PANTHER" id="PTHR40980:SF3">
    <property type="entry name" value="TONB-DEPENDENT RECEPTOR-LIKE BETA-BARREL DOMAIN-CONTAINING PROTEIN"/>
    <property type="match status" value="1"/>
</dbReference>
<evidence type="ECO:0000256" key="1">
    <source>
        <dbReference type="ARBA" id="ARBA00004442"/>
    </source>
</evidence>
<feature type="chain" id="PRO_5016110922" evidence="5">
    <location>
        <begin position="25"/>
        <end position="947"/>
    </location>
</feature>
<evidence type="ECO:0000259" key="7">
    <source>
        <dbReference type="Pfam" id="PF07715"/>
    </source>
</evidence>
<dbReference type="Pfam" id="PF07715">
    <property type="entry name" value="Plug"/>
    <property type="match status" value="1"/>
</dbReference>
<dbReference type="Gene3D" id="2.170.130.10">
    <property type="entry name" value="TonB-dependent receptor, plug domain"/>
    <property type="match status" value="1"/>
</dbReference>
<evidence type="ECO:0000256" key="4">
    <source>
        <dbReference type="RuleBase" id="RU003357"/>
    </source>
</evidence>
<gene>
    <name evidence="8" type="ORF">DI555_11395</name>
</gene>
<keyword evidence="3" id="KW-0998">Cell outer membrane</keyword>
<dbReference type="Pfam" id="PF00593">
    <property type="entry name" value="TonB_dep_Rec_b-barrel"/>
    <property type="match status" value="1"/>
</dbReference>
<dbReference type="GO" id="GO:0009279">
    <property type="term" value="C:cell outer membrane"/>
    <property type="evidence" value="ECO:0007669"/>
    <property type="project" value="UniProtKB-SubCell"/>
</dbReference>
<evidence type="ECO:0000259" key="6">
    <source>
        <dbReference type="Pfam" id="PF00593"/>
    </source>
</evidence>
<accession>A0A2W5NNV9</accession>
<dbReference type="AlphaFoldDB" id="A0A2W5NNV9"/>
<sequence>MAFKPFAFCTASVFALSLATVAQAQEATAQEAAPQSADEGEATAEDIIVTGVRASIVGAINSRKDNIQIVDSIVAEDVGKLPDNNVVEALQRVTGIQVTDRAGGETATITIRGLSDPVTTWNGRNIFTAAGTSFALQDVSANLVRKIDVYKTRSADQLEFGLAGQIDVATRRPFDFDGFTVSGLARGIYSELADEVNPNVALLVSDRFETGIGEIGFLINGSYTRAKYRNMNVQAGALVPFATENPPSGTWLTPLQRIFPNTDPNNPYWTPGLNAGLPTTPGSTLNIDGVDVPYYLSRDAVISSDLYGKRERPSINAALQWAPNDRSTYTAEFYYTGFRGNTFNSMMFSYADWWGDLGSNPGSTFELYDGTNIVKSRQMGSVAGFNSADYATNKTDSYVYALNADWDVGDRGKITADLTYQDSTNETSFFAMRTNRGPLDLDVDFNSGGGIPSYSFGTPEVLTDPSAWTVGDLFDNGNKSKGNAWTFMLDGHYDWDEGFLRRIKAGFRYDNRKASTFVREQSAGALNTSLADLGDGYTFTNSGFFDGRADVPTSWVLANGPALYKNADAIRSTYQAINPNLLLSDQMSFGRVFDINEVTLSAYLLADGEVEIFGRPLMVEGGVRMVAIDTDYNYFDRYNGFARTGVSTGEVKFLPSFTARYEITPTLRLRFNYGETLRRPAFGDLNPNVTLTGDLSGLGFGTGSAGNANLKSTTSKNFDLALEWYFERNSAIYVTGFRREIQGLVVPLTTLEYIPNNNIQGSTATDYFQVTRPTNASDGVLKGVEIGLTYFPTYLPSILDGLGFQGSATILDSEQTIPETDAAGNTVLTKSAFFAVSKFSYNATLAYERGPVGARLSYVWRKGFLNNNEARAFANPIGMWRKPEKSLDFQLTYNVTKDIGLTFDAVNITKSKQQNYYKFEDAGGPQTMNSSTLLIDRTFALGVRFKF</sequence>
<dbReference type="Proteomes" id="UP000249082">
    <property type="component" value="Unassembled WGS sequence"/>
</dbReference>
<keyword evidence="5" id="KW-0732">Signal</keyword>
<name>A0A2W5NNV9_9SPHN</name>
<comment type="subcellular location">
    <subcellularLocation>
        <location evidence="1 4">Cell outer membrane</location>
    </subcellularLocation>
</comment>
<keyword evidence="4" id="KW-0798">TonB box</keyword>
<organism evidence="8 9">
    <name type="scientific">Novosphingobium pentaromativorans</name>
    <dbReference type="NCBI Taxonomy" id="205844"/>
    <lineage>
        <taxon>Bacteria</taxon>
        <taxon>Pseudomonadati</taxon>
        <taxon>Pseudomonadota</taxon>
        <taxon>Alphaproteobacteria</taxon>
        <taxon>Sphingomonadales</taxon>
        <taxon>Sphingomonadaceae</taxon>
        <taxon>Novosphingobium</taxon>
    </lineage>
</organism>